<comment type="caution">
    <text evidence="3">The sequence shown here is derived from an EMBL/GenBank/DDBJ whole genome shotgun (WGS) entry which is preliminary data.</text>
</comment>
<accession>A0A840LDX8</accession>
<keyword evidence="1" id="KW-0732">Signal</keyword>
<reference evidence="3 4" key="1">
    <citation type="submission" date="2020-08" db="EMBL/GenBank/DDBJ databases">
        <title>Functional genomics of gut bacteria from endangered species of beetles.</title>
        <authorList>
            <person name="Carlos-Shanley C."/>
        </authorList>
    </citation>
    <scope>NUCLEOTIDE SEQUENCE [LARGE SCALE GENOMIC DNA]</scope>
    <source>
        <strain evidence="3 4">S00239</strain>
    </source>
</reference>
<sequence length="184" mass="19158">MALRTPFRLLAATATFSLLAITGHVQAATYTMTGDTTGAPTFNRPVQGLGSLSGVGTAVHYQTFSFSVDTSGSYSFTSLASPTWDNFLILYHTSFNPAAALSNAVIANDDSPSVGSSAFTTNLSSGTQYILVTTGFGNNHFGAYTDTITGPGNVVAVPEPESYALMGAGLGLLAWVSRRRQAKA</sequence>
<evidence type="ECO:0000313" key="4">
    <source>
        <dbReference type="Proteomes" id="UP000562027"/>
    </source>
</evidence>
<dbReference type="AlphaFoldDB" id="A0A840LDX8"/>
<keyword evidence="4" id="KW-1185">Reference proteome</keyword>
<dbReference type="EMBL" id="JACHLP010000005">
    <property type="protein sequence ID" value="MBB4844269.1"/>
    <property type="molecule type" value="Genomic_DNA"/>
</dbReference>
<protein>
    <recommendedName>
        <fullName evidence="2">Ice-binding protein C-terminal domain-containing protein</fullName>
    </recommendedName>
</protein>
<organism evidence="3 4">
    <name type="scientific">Roseateles oligotrophus</name>
    <dbReference type="NCBI Taxonomy" id="1769250"/>
    <lineage>
        <taxon>Bacteria</taxon>
        <taxon>Pseudomonadati</taxon>
        <taxon>Pseudomonadota</taxon>
        <taxon>Betaproteobacteria</taxon>
        <taxon>Burkholderiales</taxon>
        <taxon>Sphaerotilaceae</taxon>
        <taxon>Roseateles</taxon>
    </lineage>
</organism>
<feature type="signal peptide" evidence="1">
    <location>
        <begin position="1"/>
        <end position="27"/>
    </location>
</feature>
<dbReference type="Proteomes" id="UP000562027">
    <property type="component" value="Unassembled WGS sequence"/>
</dbReference>
<dbReference type="NCBIfam" id="NF038126">
    <property type="entry name" value="PEP_CTERM_FxDxF"/>
    <property type="match status" value="1"/>
</dbReference>
<evidence type="ECO:0000313" key="3">
    <source>
        <dbReference type="EMBL" id="MBB4844269.1"/>
    </source>
</evidence>
<gene>
    <name evidence="3" type="ORF">HNP55_002805</name>
</gene>
<proteinExistence type="predicted"/>
<name>A0A840LDX8_9BURK</name>
<dbReference type="NCBIfam" id="TIGR02595">
    <property type="entry name" value="PEP_CTERM"/>
    <property type="match status" value="1"/>
</dbReference>
<dbReference type="Pfam" id="PF07589">
    <property type="entry name" value="PEP-CTERM"/>
    <property type="match status" value="1"/>
</dbReference>
<dbReference type="RefSeq" id="WP_184300414.1">
    <property type="nucleotide sequence ID" value="NZ_JACHLP010000005.1"/>
</dbReference>
<evidence type="ECO:0000259" key="2">
    <source>
        <dbReference type="Pfam" id="PF07589"/>
    </source>
</evidence>
<dbReference type="InterPro" id="IPR013424">
    <property type="entry name" value="Ice-binding_C"/>
</dbReference>
<feature type="domain" description="Ice-binding protein C-terminal" evidence="2">
    <location>
        <begin position="156"/>
        <end position="180"/>
    </location>
</feature>
<feature type="chain" id="PRO_5032721067" description="Ice-binding protein C-terminal domain-containing protein" evidence="1">
    <location>
        <begin position="28"/>
        <end position="184"/>
    </location>
</feature>
<evidence type="ECO:0000256" key="1">
    <source>
        <dbReference type="SAM" id="SignalP"/>
    </source>
</evidence>